<evidence type="ECO:0000313" key="2">
    <source>
        <dbReference type="EMBL" id="ANY82285.1"/>
    </source>
</evidence>
<dbReference type="KEGG" id="moc:BB934_35260"/>
<feature type="region of interest" description="Disordered" evidence="1">
    <location>
        <begin position="351"/>
        <end position="453"/>
    </location>
</feature>
<keyword evidence="3" id="KW-0614">Plasmid</keyword>
<dbReference type="EMBL" id="CP016618">
    <property type="protein sequence ID" value="ANY83524.1"/>
    <property type="molecule type" value="Genomic_DNA"/>
</dbReference>
<dbReference type="AlphaFoldDB" id="A0A1B2EU82"/>
<proteinExistence type="predicted"/>
<feature type="compositionally biased region" description="Basic and acidic residues" evidence="1">
    <location>
        <begin position="258"/>
        <end position="272"/>
    </location>
</feature>
<geneLocation type="plasmid" evidence="3">
    <name>unnamed3</name>
</geneLocation>
<protein>
    <submittedName>
        <fullName evidence="3">Uncharacterized protein</fullName>
    </submittedName>
</protein>
<feature type="region of interest" description="Disordered" evidence="1">
    <location>
        <begin position="258"/>
        <end position="278"/>
    </location>
</feature>
<feature type="region of interest" description="Disordered" evidence="1">
    <location>
        <begin position="52"/>
        <end position="73"/>
    </location>
</feature>
<evidence type="ECO:0000313" key="3">
    <source>
        <dbReference type="EMBL" id="ANY83524.1"/>
    </source>
</evidence>
<reference evidence="3" key="1">
    <citation type="submission" date="2016-07" db="EMBL/GenBank/DDBJ databases">
        <title>Microvirga ossetica sp. nov. a new species of rhizobia isolated from root nodules of the legume species Vicia alpestris Steven originated from North Ossetia region in the Caucasus.</title>
        <authorList>
            <person name="Safronova V.I."/>
            <person name="Kuznetsova I.G."/>
            <person name="Sazanova A.L."/>
            <person name="Belimov A."/>
            <person name="Andronov E."/>
            <person name="Osledkin Y.S."/>
            <person name="Onishchuk O.P."/>
            <person name="Kurchak O.N."/>
            <person name="Shaposhnikov A.I."/>
            <person name="Willems A."/>
            <person name="Tikhonovich I.A."/>
        </authorList>
    </citation>
    <scope>NUCLEOTIDE SEQUENCE [LARGE SCALE GENOMIC DNA]</scope>
    <source>
        <strain evidence="3">V5/3M</strain>
        <plasmid evidence="2">unnamed1</plasmid>
        <plasmid evidence="3">unnamed3</plasmid>
    </source>
</reference>
<sequence>MLRQKDLTGARQRLEAAVNAGTLAIIISDSMQDPELQKLLQAVARERQDTRLAQGIPVADPGANGGKVGAPGDAAEKERVRAEEALQELHAVQEQVAALREKEARVVELEHKLEQEKGRTASGINDLSLVRSQLAAMTQDAIRAADTRDEHAKEAEQGKAALLELTAKLAEAQEQLVLLKGSAAEKDELRPALERERDAVKSAGRKLEALRRELVTLQTSAVSSAAAVRSATQEKERADATSQQLTAVQEQLSALRESKAKMQDELKQERGRSASVTRQLGASEREILALKAQAESAATIQEVLRQEKENSAAALRDVHALKKQIADVGVRTEFVPAALLFQTTPVLLKPSTHTFQGGAKLNRGAGTDDDISQRKARQVSLPPQVERERELSDEATAQTRRRTLQLKSVEKSVRPPSTSSKPSGAAGRDTVVKLKRSPRFPTRENSAPEPLAPNLPAILLPVDGLWALY</sequence>
<geneLocation type="plasmid" evidence="2">
    <name>unnamed1</name>
</geneLocation>
<evidence type="ECO:0000256" key="1">
    <source>
        <dbReference type="SAM" id="MobiDB-lite"/>
    </source>
</evidence>
<dbReference type="KEGG" id="moc:BB934_28595"/>
<organism evidence="3">
    <name type="scientific">Microvirga ossetica</name>
    <dbReference type="NCBI Taxonomy" id="1882682"/>
    <lineage>
        <taxon>Bacteria</taxon>
        <taxon>Pseudomonadati</taxon>
        <taxon>Pseudomonadota</taxon>
        <taxon>Alphaproteobacteria</taxon>
        <taxon>Hyphomicrobiales</taxon>
        <taxon>Methylobacteriaceae</taxon>
        <taxon>Microvirga</taxon>
    </lineage>
</organism>
<accession>A0A1B2EU82</accession>
<name>A0A1B2EU82_9HYPH</name>
<dbReference type="EMBL" id="CP016617">
    <property type="protein sequence ID" value="ANY82285.1"/>
    <property type="molecule type" value="Genomic_DNA"/>
</dbReference>
<gene>
    <name evidence="2" type="ORF">BB934_28595</name>
    <name evidence="3" type="ORF">BB934_35260</name>
</gene>